<evidence type="ECO:0000313" key="1">
    <source>
        <dbReference type="EMBL" id="SDZ83512.1"/>
    </source>
</evidence>
<protein>
    <submittedName>
        <fullName evidence="1">Uncharacterized protein</fullName>
    </submittedName>
</protein>
<dbReference type="EMBL" id="FNQV01000002">
    <property type="protein sequence ID" value="SDZ83512.1"/>
    <property type="molecule type" value="Genomic_DNA"/>
</dbReference>
<accession>A0A1H3WAY7</accession>
<evidence type="ECO:0000313" key="2">
    <source>
        <dbReference type="Proteomes" id="UP000199288"/>
    </source>
</evidence>
<keyword evidence="2" id="KW-1185">Reference proteome</keyword>
<dbReference type="Proteomes" id="UP000199288">
    <property type="component" value="Unassembled WGS sequence"/>
</dbReference>
<name>A0A1H3WAY7_9ACTO</name>
<dbReference type="AntiFam" id="ANF00041">
    <property type="entry name" value="Antisense to RNaseP"/>
</dbReference>
<reference evidence="2" key="1">
    <citation type="submission" date="2016-10" db="EMBL/GenBank/DDBJ databases">
        <authorList>
            <person name="Varghese N."/>
            <person name="Submissions S."/>
        </authorList>
    </citation>
    <scope>NUCLEOTIDE SEQUENCE [LARGE SCALE GENOMIC DNA]</scope>
    <source>
        <strain evidence="2">KPR-1</strain>
    </source>
</reference>
<proteinExistence type="predicted"/>
<gene>
    <name evidence="1" type="ORF">SAMN02910418_00338</name>
</gene>
<sequence length="109" mass="11452">MTIYLGRTLPCGSSNLPAGVERAARLLRGLAPNGVYLAASVTESAGGLLHHPFTLTCCQAVYFLLHFPAGRPGWALPTVLPCGARTFLDICRGHLASSSTFSLPLGWAA</sequence>
<organism evidence="1 2">
    <name type="scientific">Bowdeniella nasicola</name>
    <dbReference type="NCBI Taxonomy" id="208480"/>
    <lineage>
        <taxon>Bacteria</taxon>
        <taxon>Bacillati</taxon>
        <taxon>Actinomycetota</taxon>
        <taxon>Actinomycetes</taxon>
        <taxon>Actinomycetales</taxon>
        <taxon>Actinomycetaceae</taxon>
        <taxon>Bowdeniella</taxon>
    </lineage>
</organism>
<dbReference type="AlphaFoldDB" id="A0A1H3WAY7"/>